<evidence type="ECO:0000256" key="3">
    <source>
        <dbReference type="ARBA" id="ARBA00022884"/>
    </source>
</evidence>
<keyword evidence="4" id="KW-1005">Bacterial flagellum biogenesis</keyword>
<reference evidence="5" key="1">
    <citation type="submission" date="2022-06" db="EMBL/GenBank/DDBJ databases">
        <title>Aeoliella straminimaris, a novel planctomycete from sediments.</title>
        <authorList>
            <person name="Vitorino I.R."/>
            <person name="Lage O.M."/>
        </authorList>
    </citation>
    <scope>NUCLEOTIDE SEQUENCE</scope>
    <source>
        <strain evidence="5">ICT_H6.2</strain>
    </source>
</reference>
<gene>
    <name evidence="4" type="primary">csrA</name>
    <name evidence="5" type="ORF">NG895_15995</name>
</gene>
<evidence type="ECO:0000256" key="2">
    <source>
        <dbReference type="ARBA" id="ARBA00022845"/>
    </source>
</evidence>
<dbReference type="GO" id="GO:0006109">
    <property type="term" value="P:regulation of carbohydrate metabolic process"/>
    <property type="evidence" value="ECO:0007669"/>
    <property type="project" value="InterPro"/>
</dbReference>
<sequence>MLVLSRKAGQRIHIGDDIVVEVRRVAGNRVTIALEAPRDVRILRGELQQAATEFEIEDEAETYPVSSAVASRLSELTSHMTSSEMVG</sequence>
<proteinExistence type="inferred from homology"/>
<accession>A0A9X2FCB7</accession>
<dbReference type="SUPFAM" id="SSF117130">
    <property type="entry name" value="CsrA-like"/>
    <property type="match status" value="1"/>
</dbReference>
<dbReference type="EMBL" id="JAMXLR010000055">
    <property type="protein sequence ID" value="MCO6045412.1"/>
    <property type="molecule type" value="Genomic_DNA"/>
</dbReference>
<keyword evidence="3 4" id="KW-0694">RNA-binding</keyword>
<dbReference type="Proteomes" id="UP001155241">
    <property type="component" value="Unassembled WGS sequence"/>
</dbReference>
<keyword evidence="1 4" id="KW-0963">Cytoplasm</keyword>
<evidence type="ECO:0000256" key="4">
    <source>
        <dbReference type="HAMAP-Rule" id="MF_00167"/>
    </source>
</evidence>
<protein>
    <recommendedName>
        <fullName evidence="4">Translational regulator CsrA</fullName>
    </recommendedName>
</protein>
<dbReference type="HAMAP" id="MF_00167">
    <property type="entry name" value="CsrA"/>
    <property type="match status" value="1"/>
</dbReference>
<comment type="subunit">
    <text evidence="4">Homodimer; the beta-strands of each monomer intercalate to form a hydrophobic core, while the alpha-helices form wings that extend away from the core.</text>
</comment>
<name>A0A9X2FCB7_9BACT</name>
<comment type="subcellular location">
    <subcellularLocation>
        <location evidence="4">Cytoplasm</location>
    </subcellularLocation>
</comment>
<dbReference type="Pfam" id="PF02599">
    <property type="entry name" value="CsrA"/>
    <property type="match status" value="1"/>
</dbReference>
<dbReference type="InterPro" id="IPR036107">
    <property type="entry name" value="CsrA_sf"/>
</dbReference>
<organism evidence="5 6">
    <name type="scientific">Aeoliella straminimaris</name>
    <dbReference type="NCBI Taxonomy" id="2954799"/>
    <lineage>
        <taxon>Bacteria</taxon>
        <taxon>Pseudomonadati</taxon>
        <taxon>Planctomycetota</taxon>
        <taxon>Planctomycetia</taxon>
        <taxon>Pirellulales</taxon>
        <taxon>Lacipirellulaceae</taxon>
        <taxon>Aeoliella</taxon>
    </lineage>
</organism>
<evidence type="ECO:0000256" key="1">
    <source>
        <dbReference type="ARBA" id="ARBA00022490"/>
    </source>
</evidence>
<evidence type="ECO:0000313" key="5">
    <source>
        <dbReference type="EMBL" id="MCO6045412.1"/>
    </source>
</evidence>
<dbReference type="Gene3D" id="2.60.40.4380">
    <property type="entry name" value="Translational regulator CsrA"/>
    <property type="match status" value="1"/>
</dbReference>
<dbReference type="PANTHER" id="PTHR34984:SF1">
    <property type="entry name" value="CARBON STORAGE REGULATOR"/>
    <property type="match status" value="1"/>
</dbReference>
<evidence type="ECO:0000313" key="6">
    <source>
        <dbReference type="Proteomes" id="UP001155241"/>
    </source>
</evidence>
<dbReference type="RefSeq" id="WP_252853526.1">
    <property type="nucleotide sequence ID" value="NZ_JAMXLR010000055.1"/>
</dbReference>
<dbReference type="GO" id="GO:1902208">
    <property type="term" value="P:regulation of bacterial-type flagellum assembly"/>
    <property type="evidence" value="ECO:0007669"/>
    <property type="project" value="UniProtKB-UniRule"/>
</dbReference>
<dbReference type="PANTHER" id="PTHR34984">
    <property type="entry name" value="CARBON STORAGE REGULATOR"/>
    <property type="match status" value="1"/>
</dbReference>
<comment type="function">
    <text evidence="4">A translational regulator that binds mRNA to regulate translation initiation and/or mRNA stability. Usually binds in the 5'-UTR at or near the Shine-Dalgarno sequence preventing ribosome-binding, thus repressing translation. Its main target seems to be the major flagellin gene, while its function is anatagonized by FliW.</text>
</comment>
<keyword evidence="4" id="KW-0678">Repressor</keyword>
<comment type="caution">
    <text evidence="5">The sequence shown here is derived from an EMBL/GenBank/DDBJ whole genome shotgun (WGS) entry which is preliminary data.</text>
</comment>
<keyword evidence="2 4" id="KW-0810">Translation regulation</keyword>
<dbReference type="AlphaFoldDB" id="A0A9X2FCB7"/>
<dbReference type="GO" id="GO:0048027">
    <property type="term" value="F:mRNA 5'-UTR binding"/>
    <property type="evidence" value="ECO:0007669"/>
    <property type="project" value="UniProtKB-UniRule"/>
</dbReference>
<comment type="similarity">
    <text evidence="4">Belongs to the CsrA/RsmA family.</text>
</comment>
<dbReference type="InterPro" id="IPR003751">
    <property type="entry name" value="CsrA"/>
</dbReference>
<dbReference type="GO" id="GO:0045947">
    <property type="term" value="P:negative regulation of translational initiation"/>
    <property type="evidence" value="ECO:0007669"/>
    <property type="project" value="UniProtKB-UniRule"/>
</dbReference>
<keyword evidence="6" id="KW-1185">Reference proteome</keyword>
<dbReference type="GO" id="GO:0006402">
    <property type="term" value="P:mRNA catabolic process"/>
    <property type="evidence" value="ECO:0007669"/>
    <property type="project" value="InterPro"/>
</dbReference>
<dbReference type="GO" id="GO:0005829">
    <property type="term" value="C:cytosol"/>
    <property type="evidence" value="ECO:0007669"/>
    <property type="project" value="TreeGrafter"/>
</dbReference>
<dbReference type="GO" id="GO:0044781">
    <property type="term" value="P:bacterial-type flagellum organization"/>
    <property type="evidence" value="ECO:0007669"/>
    <property type="project" value="UniProtKB-KW"/>
</dbReference>